<gene>
    <name evidence="1" type="primary">mat</name>
    <name evidence="1" type="ORF">NUZ5A_20309</name>
</gene>
<dbReference type="InterPro" id="IPR027790">
    <property type="entry name" value="AdoMet_synthase_2_family"/>
</dbReference>
<dbReference type="AlphaFoldDB" id="A0A812EWT6"/>
<protein>
    <submittedName>
        <fullName evidence="1">S-adenosylmethionine synthase</fullName>
        <ecNumber evidence="1">2.5.1.6</ecNumber>
    </submittedName>
</protein>
<dbReference type="Proteomes" id="UP000655759">
    <property type="component" value="Unassembled WGS sequence"/>
</dbReference>
<keyword evidence="1" id="KW-0808">Transferase</keyword>
<dbReference type="InterPro" id="IPR042544">
    <property type="entry name" value="AdoMet_synthase_3"/>
</dbReference>
<dbReference type="RefSeq" id="WP_205098043.1">
    <property type="nucleotide sequence ID" value="NZ_CAJNAQ010000002.1"/>
</dbReference>
<dbReference type="EMBL" id="CAJNAQ010000002">
    <property type="protein sequence ID" value="CAE6487417.1"/>
    <property type="molecule type" value="Genomic_DNA"/>
</dbReference>
<dbReference type="Gene3D" id="3.30.300.10">
    <property type="match status" value="1"/>
</dbReference>
<dbReference type="Gene3D" id="3.30.300.280">
    <property type="entry name" value="S-adenosylmethionine synthetase, C-terminal domain"/>
    <property type="match status" value="1"/>
</dbReference>
<organism evidence="1 2">
    <name type="scientific">Candidatus Nitrosotenuis uzonensis</name>
    <dbReference type="NCBI Taxonomy" id="1407055"/>
    <lineage>
        <taxon>Archaea</taxon>
        <taxon>Nitrososphaerota</taxon>
        <taxon>Candidatus Nitrosotenuis</taxon>
    </lineage>
</organism>
<comment type="caution">
    <text evidence="1">The sequence shown here is derived from an EMBL/GenBank/DDBJ whole genome shotgun (WGS) entry which is preliminary data.</text>
</comment>
<dbReference type="InterPro" id="IPR042543">
    <property type="entry name" value="AdoMet_synthase_2"/>
</dbReference>
<dbReference type="PANTHER" id="PTHR36697">
    <property type="entry name" value="S-ADENOSYLMETHIONINE SYNTHASE"/>
    <property type="match status" value="1"/>
</dbReference>
<evidence type="ECO:0000313" key="2">
    <source>
        <dbReference type="Proteomes" id="UP000655759"/>
    </source>
</evidence>
<evidence type="ECO:0000313" key="1">
    <source>
        <dbReference type="EMBL" id="CAE6487417.1"/>
    </source>
</evidence>
<dbReference type="EC" id="2.5.1.6" evidence="1"/>
<dbReference type="GO" id="GO:0004478">
    <property type="term" value="F:methionine adenosyltransferase activity"/>
    <property type="evidence" value="ECO:0007669"/>
    <property type="project" value="UniProtKB-EC"/>
</dbReference>
<reference evidence="1" key="1">
    <citation type="submission" date="2021-02" db="EMBL/GenBank/DDBJ databases">
        <authorList>
            <person name="Han P."/>
        </authorList>
    </citation>
    <scope>NUCLEOTIDE SEQUENCE</scope>
    <source>
        <strain evidence="1">Candidatus Nitrosotenuis uzonensis 5A</strain>
    </source>
</reference>
<dbReference type="PANTHER" id="PTHR36697:SF1">
    <property type="entry name" value="S-ADENOSYLMETHIONINE SYNTHASE"/>
    <property type="match status" value="1"/>
</dbReference>
<sequence length="400" mass="44653">MSEQIFVETTKATPTFKKQFEIVERKGIGHPDTICDLVMDKVSIELSKLYLKETGIIQHHNLDKTMLVAGQTENRFGGGSVLKPMKLIMGDRVTILSDDHRVPIGDFMITTAKSWFENNLRNVNEYVEFALEIGQSSKELRSIFEGSKTVASNDTSALVGYAPFTKTESVVLETERYINSKKFKDEFPFAGEDVKIMGFRNGQWLDLTMAIAFVDRYVDSVDDYFAKKHRILEAIIEHASEKTDLNIHGAVNCLDDKSRGIDGTYLTVLGTSADNADSGEVGRGNKANQVISISRPAGAEAIAGKNPVSHIGKIYNTLSFKLANDIQQQVPDIEEVFVWMYNIIGRPVNNPKAVVVQPLTKNNSELDTSQQAQIREIISSGLEKMDQFCRKLLYDETPIA</sequence>
<dbReference type="Gene3D" id="3.30.300.340">
    <property type="entry name" value="S-adenosylmethionine synthetase, N-terminal domain"/>
    <property type="match status" value="1"/>
</dbReference>
<proteinExistence type="predicted"/>
<dbReference type="Pfam" id="PF01941">
    <property type="entry name" value="AdoMet_Synthase"/>
    <property type="match status" value="1"/>
</dbReference>
<name>A0A812EWT6_9ARCH</name>
<accession>A0A812EWT6</accession>